<organism evidence="1 2">
    <name type="scientific">Sus scrofa</name>
    <name type="common">Pig</name>
    <dbReference type="NCBI Taxonomy" id="9823"/>
    <lineage>
        <taxon>Eukaryota</taxon>
        <taxon>Metazoa</taxon>
        <taxon>Chordata</taxon>
        <taxon>Craniata</taxon>
        <taxon>Vertebrata</taxon>
        <taxon>Euteleostomi</taxon>
        <taxon>Mammalia</taxon>
        <taxon>Eutheria</taxon>
        <taxon>Laurasiatheria</taxon>
        <taxon>Artiodactyla</taxon>
        <taxon>Suina</taxon>
        <taxon>Suidae</taxon>
        <taxon>Sus</taxon>
    </lineage>
</organism>
<dbReference type="Ensembl" id="ENSSSCT00040089445.1">
    <property type="protein sequence ID" value="ENSSSCP00040039320.1"/>
    <property type="gene ID" value="ENSSSCG00040065101.1"/>
</dbReference>
<evidence type="ECO:0000313" key="1">
    <source>
        <dbReference type="Ensembl" id="ENSSSCP00040039320.1"/>
    </source>
</evidence>
<reference evidence="1" key="1">
    <citation type="submission" date="2025-08" db="UniProtKB">
        <authorList>
            <consortium name="Ensembl"/>
        </authorList>
    </citation>
    <scope>IDENTIFICATION</scope>
</reference>
<dbReference type="Proteomes" id="UP000694722">
    <property type="component" value="Unplaced"/>
</dbReference>
<name>A0A8D1FKW7_PIG</name>
<sequence length="133" mass="15155">CVANAFVLGSLMEALWLPSPPTIGLPVQCTKTGGNGDPILIRRTWTFTCNLKEKSKPSQCILSFLFQRRRLEERSSYTGEGKEVHCVLFSDSTFLEEYPYCGYTNLHSHQQCIFCSSSVKNRNLFFFFKHGLC</sequence>
<dbReference type="AlphaFoldDB" id="A0A8D1FKW7"/>
<proteinExistence type="predicted"/>
<evidence type="ECO:0000313" key="2">
    <source>
        <dbReference type="Proteomes" id="UP000694722"/>
    </source>
</evidence>
<protein>
    <submittedName>
        <fullName evidence="1">Uncharacterized protein</fullName>
    </submittedName>
</protein>
<accession>A0A8D1FKW7</accession>